<keyword evidence="1" id="KW-0472">Membrane</keyword>
<dbReference type="InterPro" id="IPR025344">
    <property type="entry name" value="CDP1-like_IMS"/>
</dbReference>
<protein>
    <submittedName>
        <fullName evidence="4">Serine/Threonine protein kinase</fullName>
    </submittedName>
</protein>
<organism evidence="4 5">
    <name type="scientific">Crocosphaera watsonii WH 0401</name>
    <dbReference type="NCBI Taxonomy" id="555881"/>
    <lineage>
        <taxon>Bacteria</taxon>
        <taxon>Bacillati</taxon>
        <taxon>Cyanobacteriota</taxon>
        <taxon>Cyanophyceae</taxon>
        <taxon>Oscillatoriophycideae</taxon>
        <taxon>Chroococcales</taxon>
        <taxon>Aphanothecaceae</taxon>
        <taxon>Crocosphaera</taxon>
    </lineage>
</organism>
<keyword evidence="4" id="KW-0808">Transferase</keyword>
<accession>T2JCU8</accession>
<evidence type="ECO:0000313" key="5">
    <source>
        <dbReference type="Proteomes" id="UP000018198"/>
    </source>
</evidence>
<keyword evidence="1" id="KW-1133">Transmembrane helix</keyword>
<dbReference type="Pfam" id="PF19993">
    <property type="entry name" value="DO-GTPase2"/>
    <property type="match status" value="1"/>
</dbReference>
<dbReference type="Pfam" id="PF13355">
    <property type="entry name" value="ARC6-like_IMS"/>
    <property type="match status" value="1"/>
</dbReference>
<reference evidence="4 5" key="2">
    <citation type="submission" date="2013-09" db="EMBL/GenBank/DDBJ databases">
        <title>Whole genome comparison of six Crocosphaera watsonii strains with differing phenotypes.</title>
        <authorList>
            <person name="Bench S.R."/>
            <person name="Heller P."/>
            <person name="Frank I."/>
            <person name="Arciniega M."/>
            <person name="Shilova I.N."/>
            <person name="Zehr J.P."/>
        </authorList>
    </citation>
    <scope>NUCLEOTIDE SEQUENCE [LARGE SCALE GENOMIC DNA]</scope>
    <source>
        <strain evidence="4 5">WH 0401</strain>
    </source>
</reference>
<dbReference type="AlphaFoldDB" id="T2JCU8"/>
<reference evidence="4 5" key="1">
    <citation type="submission" date="2013-01" db="EMBL/GenBank/DDBJ databases">
        <authorList>
            <person name="Bench S."/>
        </authorList>
    </citation>
    <scope>NUCLEOTIDE SEQUENCE [LARGE SCALE GENOMIC DNA]</scope>
    <source>
        <strain evidence="4 5">WH 0401</strain>
    </source>
</reference>
<proteinExistence type="predicted"/>
<keyword evidence="4" id="KW-0723">Serine/threonine-protein kinase</keyword>
<keyword evidence="1" id="KW-0812">Transmembrane</keyword>
<dbReference type="GO" id="GO:0004674">
    <property type="term" value="F:protein serine/threonine kinase activity"/>
    <property type="evidence" value="ECO:0007669"/>
    <property type="project" value="UniProtKB-KW"/>
</dbReference>
<evidence type="ECO:0000313" key="4">
    <source>
        <dbReference type="EMBL" id="CCQ63065.1"/>
    </source>
</evidence>
<dbReference type="InterPro" id="IPR045528">
    <property type="entry name" value="DO-GTPase2"/>
</dbReference>
<feature type="domain" description="Double-GTPase 2" evidence="3">
    <location>
        <begin position="195"/>
        <end position="380"/>
    </location>
</feature>
<keyword evidence="4" id="KW-0418">Kinase</keyword>
<evidence type="ECO:0000256" key="1">
    <source>
        <dbReference type="SAM" id="Phobius"/>
    </source>
</evidence>
<evidence type="ECO:0000259" key="2">
    <source>
        <dbReference type="Pfam" id="PF13355"/>
    </source>
</evidence>
<dbReference type="InterPro" id="IPR027417">
    <property type="entry name" value="P-loop_NTPase"/>
</dbReference>
<dbReference type="EMBL" id="CAQM01000651">
    <property type="protein sequence ID" value="CCQ63065.1"/>
    <property type="molecule type" value="Genomic_DNA"/>
</dbReference>
<sequence length="830" mass="94005">MKFVSQEVWKRTKDDGQKWLDWGKDRFNEGHSQLGGIGGFIKALVGYYAPGFGVILGWLFHFIAAFAIIALFLTLKFIFCVIGVIITSFLMLFLTVGNYLYSQFYKIYNVCPTCHHEMEIPTYICPNCSTEHTRLRPSVYGIRKHICKGTLPNNGGVCNHELKTLTYFGEDKLLSKICPECKRPIEGIGGINAHIPIVGLPNSGKTHYMYMGLKQLKEEYAPAHSLEVKLPNQTHLQQYEDSINSLKTGQTLLKNSAADDSAKALNLEVKKSNQAVPNLLYLYDVAGEYINADELAELQKYFEYVNGAFLIIDPFSIPQVHQKYEEERQDNASPSLQDLEASYERMLYLFETKTKKKRDKFSQPIAIIITKVDSCDLEQQIGTLAAQQYMAKNSDVNNEQDAINILVKQFLDDYGAGNLVRNIEGNFSDVRFFSCSNLGFSDQTIGSQDPHPSFDGVRVLEPMLWLMEQTDTLPHKASFVWQFLRSTTWIKYGLPIFTSTVMAGLLFGSYSLARFSFNLFQKPNSLPENNNIQSLKKGETLTEERLKNMEYIFYDEVYQLTDGKSFRPYLHSVGGVSVEIKQIAFGDINNNGLEDAAIFLSWNGDSSKVLNQLIVVLNENGTLRQTNTAPIGSRSIIEKFEIKDNQINIEMMTYSSEDSDCCPSLKTRKVFELKGDDLVLFSSLKHSSKPRPLSNPSSSESKISQQDAVNLINRWLQAKQTMFAPPYDRQLAAEITTGKKYKETAGYNGSIDWLQNNNTRYKYGYQNIDKVEKIVSNGNQANIQVKVTEKQTLYINGQVDLQNTKTGTISVIYYLKLIDGNLKIENSQIV</sequence>
<feature type="transmembrane region" description="Helical" evidence="1">
    <location>
        <begin position="47"/>
        <end position="70"/>
    </location>
</feature>
<gene>
    <name evidence="4" type="ORF">CWATWH0401_3117</name>
</gene>
<comment type="caution">
    <text evidence="4">The sequence shown here is derived from an EMBL/GenBank/DDBJ whole genome shotgun (WGS) entry which is preliminary data.</text>
</comment>
<evidence type="ECO:0000259" key="3">
    <source>
        <dbReference type="Pfam" id="PF19993"/>
    </source>
</evidence>
<dbReference type="SUPFAM" id="SSF52540">
    <property type="entry name" value="P-loop containing nucleoside triphosphate hydrolases"/>
    <property type="match status" value="1"/>
</dbReference>
<feature type="transmembrane region" description="Helical" evidence="1">
    <location>
        <begin position="77"/>
        <end position="101"/>
    </location>
</feature>
<dbReference type="Proteomes" id="UP000018198">
    <property type="component" value="Unassembled WGS sequence"/>
</dbReference>
<name>T2JCU8_CROWT</name>
<feature type="domain" description="Plastid division protein CDP1-like IMS" evidence="2">
    <location>
        <begin position="708"/>
        <end position="824"/>
    </location>
</feature>